<gene>
    <name evidence="6" type="ORF">ELS82_10885</name>
</gene>
<dbReference type="EMBL" id="SATR01000014">
    <property type="protein sequence ID" value="TFH91595.1"/>
    <property type="molecule type" value="Genomic_DNA"/>
</dbReference>
<dbReference type="SUPFAM" id="SSF53850">
    <property type="entry name" value="Periplasmic binding protein-like II"/>
    <property type="match status" value="1"/>
</dbReference>
<comment type="caution">
    <text evidence="6">The sequence shown here is derived from an EMBL/GenBank/DDBJ whole genome shotgun (WGS) entry which is preliminary data.</text>
</comment>
<dbReference type="Pfam" id="PF00126">
    <property type="entry name" value="HTH_1"/>
    <property type="match status" value="1"/>
</dbReference>
<dbReference type="PRINTS" id="PR00039">
    <property type="entry name" value="HTHLYSR"/>
</dbReference>
<evidence type="ECO:0000259" key="5">
    <source>
        <dbReference type="PROSITE" id="PS50931"/>
    </source>
</evidence>
<dbReference type="InterPro" id="IPR050389">
    <property type="entry name" value="LysR-type_TF"/>
</dbReference>
<evidence type="ECO:0000256" key="1">
    <source>
        <dbReference type="ARBA" id="ARBA00009437"/>
    </source>
</evidence>
<dbReference type="Gene3D" id="1.10.10.10">
    <property type="entry name" value="Winged helix-like DNA-binding domain superfamily/Winged helix DNA-binding domain"/>
    <property type="match status" value="1"/>
</dbReference>
<evidence type="ECO:0000256" key="4">
    <source>
        <dbReference type="ARBA" id="ARBA00023163"/>
    </source>
</evidence>
<evidence type="ECO:0000256" key="2">
    <source>
        <dbReference type="ARBA" id="ARBA00023015"/>
    </source>
</evidence>
<dbReference type="InterPro" id="IPR000847">
    <property type="entry name" value="LysR_HTH_N"/>
</dbReference>
<dbReference type="InterPro" id="IPR005119">
    <property type="entry name" value="LysR_subst-bd"/>
</dbReference>
<dbReference type="GO" id="GO:0003700">
    <property type="term" value="F:DNA-binding transcription factor activity"/>
    <property type="evidence" value="ECO:0007669"/>
    <property type="project" value="InterPro"/>
</dbReference>
<organism evidence="6 7">
    <name type="scientific">Vibrio ouci</name>
    <dbReference type="NCBI Taxonomy" id="2499078"/>
    <lineage>
        <taxon>Bacteria</taxon>
        <taxon>Pseudomonadati</taxon>
        <taxon>Pseudomonadota</taxon>
        <taxon>Gammaproteobacteria</taxon>
        <taxon>Vibrionales</taxon>
        <taxon>Vibrionaceae</taxon>
        <taxon>Vibrio</taxon>
    </lineage>
</organism>
<keyword evidence="3" id="KW-0238">DNA-binding</keyword>
<sequence>MNKDYNLLHVLLVLAKEKQTVLAAKKLNLSQPTISVMLRKLREQFDDPLFVRDKNTLEPTPKCEKILQTLPDVLDQLDSLYIENTEWNIQSEEEEIELYFAPPLLSLLGIPLVQRLTELAPNLTVQCQQWNLESISKLDSHRRSWGVTYLPIETNKNLIQRDLGADRFGFLMRADHPIQDNQVESVIEYPLCVCAIPVSGAMSQAEKVIHEHKIDKIINARVSDLNVMLNMLSQSDYIGILPKRFLSLVGNNYRFMPFPEHIIPNDRRRHIALFTHQRHRRHPLTDWLDNQLKIILEETANTSN</sequence>
<evidence type="ECO:0000256" key="3">
    <source>
        <dbReference type="ARBA" id="ARBA00023125"/>
    </source>
</evidence>
<dbReference type="Gene3D" id="3.40.190.10">
    <property type="entry name" value="Periplasmic binding protein-like II"/>
    <property type="match status" value="2"/>
</dbReference>
<dbReference type="PROSITE" id="PS50931">
    <property type="entry name" value="HTH_LYSR"/>
    <property type="match status" value="1"/>
</dbReference>
<dbReference type="InterPro" id="IPR036390">
    <property type="entry name" value="WH_DNA-bd_sf"/>
</dbReference>
<dbReference type="PANTHER" id="PTHR30118">
    <property type="entry name" value="HTH-TYPE TRANSCRIPTIONAL REGULATOR LEUO-RELATED"/>
    <property type="match status" value="1"/>
</dbReference>
<dbReference type="OrthoDB" id="5918237at2"/>
<proteinExistence type="inferred from homology"/>
<accession>A0A4Y8WG75</accession>
<dbReference type="RefSeq" id="WP_134835506.1">
    <property type="nucleotide sequence ID" value="NZ_SATR01000014.1"/>
</dbReference>
<name>A0A4Y8WG75_9VIBR</name>
<dbReference type="Proteomes" id="UP000297753">
    <property type="component" value="Unassembled WGS sequence"/>
</dbReference>
<dbReference type="GO" id="GO:0003677">
    <property type="term" value="F:DNA binding"/>
    <property type="evidence" value="ECO:0007669"/>
    <property type="project" value="UniProtKB-KW"/>
</dbReference>
<dbReference type="AlphaFoldDB" id="A0A4Y8WG75"/>
<dbReference type="InterPro" id="IPR036388">
    <property type="entry name" value="WH-like_DNA-bd_sf"/>
</dbReference>
<dbReference type="Pfam" id="PF03466">
    <property type="entry name" value="LysR_substrate"/>
    <property type="match status" value="1"/>
</dbReference>
<evidence type="ECO:0000313" key="6">
    <source>
        <dbReference type="EMBL" id="TFH91595.1"/>
    </source>
</evidence>
<keyword evidence="7" id="KW-1185">Reference proteome</keyword>
<feature type="domain" description="HTH lysR-type" evidence="5">
    <location>
        <begin position="1"/>
        <end position="60"/>
    </location>
</feature>
<reference evidence="6 7" key="1">
    <citation type="submission" date="2019-01" db="EMBL/GenBank/DDBJ databases">
        <title>Vibrio BEI176 sp. nov, a marine bacterium isolated from China: eastern marignal seas.</title>
        <authorList>
            <person name="Li B."/>
        </authorList>
    </citation>
    <scope>NUCLEOTIDE SEQUENCE [LARGE SCALE GENOMIC DNA]</scope>
    <source>
        <strain evidence="6 7">BEI176</strain>
    </source>
</reference>
<comment type="similarity">
    <text evidence="1">Belongs to the LysR transcriptional regulatory family.</text>
</comment>
<dbReference type="PANTHER" id="PTHR30118:SF15">
    <property type="entry name" value="TRANSCRIPTIONAL REGULATORY PROTEIN"/>
    <property type="match status" value="1"/>
</dbReference>
<keyword evidence="2" id="KW-0805">Transcription regulation</keyword>
<dbReference type="SUPFAM" id="SSF46785">
    <property type="entry name" value="Winged helix' DNA-binding domain"/>
    <property type="match status" value="1"/>
</dbReference>
<keyword evidence="4" id="KW-0804">Transcription</keyword>
<protein>
    <submittedName>
        <fullName evidence="6">LysR family transcriptional regulator</fullName>
    </submittedName>
</protein>
<evidence type="ECO:0000313" key="7">
    <source>
        <dbReference type="Proteomes" id="UP000297753"/>
    </source>
</evidence>